<dbReference type="STRING" id="139420.A0A371CIR6"/>
<keyword evidence="2" id="KW-1185">Reference proteome</keyword>
<dbReference type="Proteomes" id="UP000256964">
    <property type="component" value="Unassembled WGS sequence"/>
</dbReference>
<name>A0A371CIR6_9APHY</name>
<dbReference type="AlphaFoldDB" id="A0A371CIR6"/>
<evidence type="ECO:0000313" key="1">
    <source>
        <dbReference type="EMBL" id="RDX40176.1"/>
    </source>
</evidence>
<proteinExistence type="predicted"/>
<dbReference type="OrthoDB" id="19861at2759"/>
<sequence>MADILDLVAAALHKKAWGTPWPHRSSGKLSMADLSPDEDMQMSIETDEGDDNVNTTTTEWEYTCLHNIHSVVTACGGYSNAVQDVLVIRPEYVWLRETIETGYLRTTKAIVVTGHPGIGKTVWLLQVLLHRLERKLPTAIHLSGDQFVAFNDEGATVRDARNRADLSRDFWALSDSNYDIRQPCRAFRFSNARIIHSTPPRPDRWKEWKKQHSASLLVSDLPRPLEIGAIARELGLDVAEAYRYISKWGPCTRTILDLLNASPEERASIEEKLTRTAKTAARTICTTPLAFAHPACRTVPSVGFTILFVLPHRLSDPDTSQVVSSVDMIYRIPTMHLSDIFNSSRGSIANAEALHLFHALTSHALSRGISAWPFQRKVHAHLSSNSQPLDIFRASDSSTMEPSQRLLVDTAGALGRSSEFSSFYWLPATSDFPGIDSVLADHDNVYALQATLADEHDYDSPVDGLRKLWAKFDREGREKRVWHVVFVADFKQLASKHADKCASEMKGFTLGQHKKEVNIWGCVLPSPQAQLHRRGDQT</sequence>
<gene>
    <name evidence="1" type="ORF">OH76DRAFT_1490509</name>
</gene>
<dbReference type="EMBL" id="KZ857579">
    <property type="protein sequence ID" value="RDX40176.1"/>
    <property type="molecule type" value="Genomic_DNA"/>
</dbReference>
<dbReference type="InterPro" id="IPR052980">
    <property type="entry name" value="Crinkler_effector"/>
</dbReference>
<evidence type="ECO:0000313" key="2">
    <source>
        <dbReference type="Proteomes" id="UP000256964"/>
    </source>
</evidence>
<protein>
    <submittedName>
        <fullName evidence="1">Uncharacterized protein</fullName>
    </submittedName>
</protein>
<accession>A0A371CIR6</accession>
<organism evidence="1 2">
    <name type="scientific">Lentinus brumalis</name>
    <dbReference type="NCBI Taxonomy" id="2498619"/>
    <lineage>
        <taxon>Eukaryota</taxon>
        <taxon>Fungi</taxon>
        <taxon>Dikarya</taxon>
        <taxon>Basidiomycota</taxon>
        <taxon>Agaricomycotina</taxon>
        <taxon>Agaricomycetes</taxon>
        <taxon>Polyporales</taxon>
        <taxon>Polyporaceae</taxon>
        <taxon>Lentinus</taxon>
    </lineage>
</organism>
<dbReference type="PANTHER" id="PTHR33129">
    <property type="entry name" value="PROTEIN KINASE DOMAIN-CONTAINING PROTEIN-RELATED"/>
    <property type="match status" value="1"/>
</dbReference>
<reference evidence="1 2" key="1">
    <citation type="journal article" date="2018" name="Biotechnol. Biofuels">
        <title>Integrative visual omics of the white-rot fungus Polyporus brumalis exposes the biotechnological potential of its oxidative enzymes for delignifying raw plant biomass.</title>
        <authorList>
            <person name="Miyauchi S."/>
            <person name="Rancon A."/>
            <person name="Drula E."/>
            <person name="Hage H."/>
            <person name="Chaduli D."/>
            <person name="Favel A."/>
            <person name="Grisel S."/>
            <person name="Henrissat B."/>
            <person name="Herpoel-Gimbert I."/>
            <person name="Ruiz-Duenas F.J."/>
            <person name="Chevret D."/>
            <person name="Hainaut M."/>
            <person name="Lin J."/>
            <person name="Wang M."/>
            <person name="Pangilinan J."/>
            <person name="Lipzen A."/>
            <person name="Lesage-Meessen L."/>
            <person name="Navarro D."/>
            <person name="Riley R."/>
            <person name="Grigoriev I.V."/>
            <person name="Zhou S."/>
            <person name="Raouche S."/>
            <person name="Rosso M.N."/>
        </authorList>
    </citation>
    <scope>NUCLEOTIDE SEQUENCE [LARGE SCALE GENOMIC DNA]</scope>
    <source>
        <strain evidence="1 2">BRFM 1820</strain>
    </source>
</reference>